<organism evidence="1 2">
    <name type="scientific">Sphaerosporella brunnea</name>
    <dbReference type="NCBI Taxonomy" id="1250544"/>
    <lineage>
        <taxon>Eukaryota</taxon>
        <taxon>Fungi</taxon>
        <taxon>Dikarya</taxon>
        <taxon>Ascomycota</taxon>
        <taxon>Pezizomycotina</taxon>
        <taxon>Pezizomycetes</taxon>
        <taxon>Pezizales</taxon>
        <taxon>Pyronemataceae</taxon>
        <taxon>Sphaerosporella</taxon>
    </lineage>
</organism>
<dbReference type="Proteomes" id="UP000326924">
    <property type="component" value="Unassembled WGS sequence"/>
</dbReference>
<dbReference type="EMBL" id="VXIS01000258">
    <property type="protein sequence ID" value="KAA8895550.1"/>
    <property type="molecule type" value="Genomic_DNA"/>
</dbReference>
<proteinExistence type="predicted"/>
<evidence type="ECO:0000313" key="2">
    <source>
        <dbReference type="Proteomes" id="UP000326924"/>
    </source>
</evidence>
<name>A0A5J5EJF5_9PEZI</name>
<accession>A0A5J5EJF5</accession>
<dbReference type="InParanoid" id="A0A5J5EJF5"/>
<sequence length="222" mass="25763">MSTSKIIICEDNVNEHIGENHRADCLQVAYNLLSCRRINEKWSFYCNPNDEMEIVARLNDLLAKDIEFQPKGWFLTSLVQQIPKIKLSRPPSTPSHSEVWDMIRIGFVNDQNFLRKAAVTVFKSYMEKNPDALEKRWPTVNRIDRLEMCEALEEKIGLLEVITMHEAKDEYWLHEWFVHEAYRALRKKALDAARQISSSGRGGNVSSSGGTIEIERARPWEL</sequence>
<dbReference type="AlphaFoldDB" id="A0A5J5EJF5"/>
<keyword evidence="2" id="KW-1185">Reference proteome</keyword>
<reference evidence="1 2" key="1">
    <citation type="submission" date="2019-09" db="EMBL/GenBank/DDBJ databases">
        <title>Draft genome of the ectomycorrhizal ascomycete Sphaerosporella brunnea.</title>
        <authorList>
            <consortium name="DOE Joint Genome Institute"/>
            <person name="Benucci G.M."/>
            <person name="Marozzi G."/>
            <person name="Antonielli L."/>
            <person name="Sanchez S."/>
            <person name="Marco P."/>
            <person name="Wang X."/>
            <person name="Falini L.B."/>
            <person name="Barry K."/>
            <person name="Haridas S."/>
            <person name="Lipzen A."/>
            <person name="Labutti K."/>
            <person name="Grigoriev I.V."/>
            <person name="Murat C."/>
            <person name="Martin F."/>
            <person name="Albertini E."/>
            <person name="Donnini D."/>
            <person name="Bonito G."/>
        </authorList>
    </citation>
    <scope>NUCLEOTIDE SEQUENCE [LARGE SCALE GENOMIC DNA]</scope>
    <source>
        <strain evidence="1 2">Sb_GMNB300</strain>
    </source>
</reference>
<evidence type="ECO:0000313" key="1">
    <source>
        <dbReference type="EMBL" id="KAA8895550.1"/>
    </source>
</evidence>
<comment type="caution">
    <text evidence="1">The sequence shown here is derived from an EMBL/GenBank/DDBJ whole genome shotgun (WGS) entry which is preliminary data.</text>
</comment>
<protein>
    <submittedName>
        <fullName evidence="1">Uncharacterized protein</fullName>
    </submittedName>
</protein>
<gene>
    <name evidence="1" type="ORF">FN846DRAFT_922253</name>
</gene>